<organism evidence="2 3">
    <name type="scientific">Larkinella rosea</name>
    <dbReference type="NCBI Taxonomy" id="2025312"/>
    <lineage>
        <taxon>Bacteria</taxon>
        <taxon>Pseudomonadati</taxon>
        <taxon>Bacteroidota</taxon>
        <taxon>Cytophagia</taxon>
        <taxon>Cytophagales</taxon>
        <taxon>Spirosomataceae</taxon>
        <taxon>Larkinella</taxon>
    </lineage>
</organism>
<evidence type="ECO:0000313" key="3">
    <source>
        <dbReference type="Proteomes" id="UP000271925"/>
    </source>
</evidence>
<dbReference type="OrthoDB" id="9122572at2"/>
<gene>
    <name evidence="2" type="ORF">EHT25_17260</name>
</gene>
<name>A0A3P1BME7_9BACT</name>
<proteinExistence type="predicted"/>
<feature type="compositionally biased region" description="Basic and acidic residues" evidence="1">
    <location>
        <begin position="482"/>
        <end position="492"/>
    </location>
</feature>
<reference evidence="2 3" key="1">
    <citation type="submission" date="2018-11" db="EMBL/GenBank/DDBJ databases">
        <authorList>
            <person name="Zhou Z."/>
            <person name="Wang G."/>
        </authorList>
    </citation>
    <scope>NUCLEOTIDE SEQUENCE [LARGE SCALE GENOMIC DNA]</scope>
    <source>
        <strain evidence="2 3">KCTC52004</strain>
    </source>
</reference>
<protein>
    <recommendedName>
        <fullName evidence="4">Neutral/alkaline non-lysosomal ceramidase N-terminal domain-containing protein</fullName>
    </recommendedName>
</protein>
<dbReference type="RefSeq" id="WP_124876394.1">
    <property type="nucleotide sequence ID" value="NZ_RQJO01000009.1"/>
</dbReference>
<comment type="caution">
    <text evidence="2">The sequence shown here is derived from an EMBL/GenBank/DDBJ whole genome shotgun (WGS) entry which is preliminary data.</text>
</comment>
<dbReference type="AlphaFoldDB" id="A0A3P1BME7"/>
<dbReference type="Proteomes" id="UP000271925">
    <property type="component" value="Unassembled WGS sequence"/>
</dbReference>
<feature type="region of interest" description="Disordered" evidence="1">
    <location>
        <begin position="482"/>
        <end position="501"/>
    </location>
</feature>
<keyword evidence="3" id="KW-1185">Reference proteome</keyword>
<evidence type="ECO:0008006" key="4">
    <source>
        <dbReference type="Google" id="ProtNLM"/>
    </source>
</evidence>
<dbReference type="EMBL" id="RQJO01000009">
    <property type="protein sequence ID" value="RRB02231.1"/>
    <property type="molecule type" value="Genomic_DNA"/>
</dbReference>
<evidence type="ECO:0000256" key="1">
    <source>
        <dbReference type="SAM" id="MobiDB-lite"/>
    </source>
</evidence>
<sequence>MRKFFIGFLIFIGAVVLLGAGYGYYNSRDRHPGYSINLNISAPSQPKPLKVGFAALKITPHLPDRWTDTNHDAAYKTGDGDSYTDGNTNGEFDAYWMAGFSQKRAANGVHDDLWARAVVVDDGQTRLAIVAVDLIGFPNKNVINVRKSMPSSAGITYTMVCSTHTHEAPDFLGMWGGSPLKSGVNKSYERFVEQQITRAVLEAAKNLRPARLRFAQDLTGADSLLMDTRKPLVTDSGLYIMQALDAVKDSTLGTLVVWGNHPETLWSKNLLLTSDFPHYVRDYLEKGILKGDSVVQKGLGGTVVYASGCVGGLMTTSPKVTVQDPLTGERFKEPTFEKADAQGKALAMLIYKSLQKDTTTVRPADIRLKAQNIEIPLSNKLFQLAVGLGILDAGYSSWGNFRSEIAAFRLGEASFLCVPGEIYPEIVNGGVENPVGADFRMKPLETPPLRSLMQGKYKFVIGLANDELGYIIPKSEWDTEAPHNYNSKDRPYGEVNSTGPETAPKLYRAMAELLRDL</sequence>
<evidence type="ECO:0000313" key="2">
    <source>
        <dbReference type="EMBL" id="RRB02231.1"/>
    </source>
</evidence>
<accession>A0A3P1BME7</accession>